<reference evidence="2 3" key="2">
    <citation type="submission" date="2013-04" db="EMBL/GenBank/DDBJ databases">
        <title>Comparative genomics of 12 strains of Erwinia amylovora identifies a pan-genome with a large conserved core and provides insights into host specificity.</title>
        <authorList>
            <person name="Mann R.A."/>
            <person name="Smits T.H.M."/>
            <person name="Buehlmann A."/>
            <person name="Blom J."/>
            <person name="Goesmann A."/>
            <person name="Frey J.E."/>
            <person name="Plummer K.M."/>
            <person name="Beer S.V."/>
            <person name="Luck J."/>
            <person name="Duffy B."/>
            <person name="Rodoni B."/>
        </authorList>
    </citation>
    <scope>NUCLEOTIDE SEQUENCE [LARGE SCALE GENOMIC DNA]</scope>
    <source>
        <strain evidence="3">CFBP 1232</strain>
    </source>
</reference>
<organism evidence="2 3">
    <name type="scientific">Erwinia amylovora NBRC 12687 = CFBP 1232</name>
    <dbReference type="NCBI Taxonomy" id="1219359"/>
    <lineage>
        <taxon>Bacteria</taxon>
        <taxon>Pseudomonadati</taxon>
        <taxon>Pseudomonadota</taxon>
        <taxon>Gammaproteobacteria</taxon>
        <taxon>Enterobacterales</taxon>
        <taxon>Erwiniaceae</taxon>
        <taxon>Erwinia</taxon>
    </lineage>
</organism>
<protein>
    <submittedName>
        <fullName evidence="2">Uncharacterized protein</fullName>
    </submittedName>
</protein>
<sequence>MGIHTKFRLSQNPEPFRGDVQDIAGQFCPLIISSRPDSNAGK</sequence>
<evidence type="ECO:0000313" key="2">
    <source>
        <dbReference type="EMBL" id="CCO93755.1"/>
    </source>
</evidence>
<proteinExistence type="predicted"/>
<gene>
    <name evidence="2" type="ORF">BN437_1825</name>
</gene>
<dbReference type="EMBL" id="CAPB01000016">
    <property type="protein sequence ID" value="CCO93755.1"/>
    <property type="molecule type" value="Genomic_DNA"/>
</dbReference>
<evidence type="ECO:0000313" key="3">
    <source>
        <dbReference type="Proteomes" id="UP000013111"/>
    </source>
</evidence>
<reference evidence="2 3" key="1">
    <citation type="submission" date="2012-11" db="EMBL/GenBank/DDBJ databases">
        <authorList>
            <person name="Linke B."/>
        </authorList>
    </citation>
    <scope>NUCLEOTIDE SEQUENCE [LARGE SCALE GENOMIC DNA]</scope>
    <source>
        <strain evidence="3">CFBP 1232</strain>
    </source>
</reference>
<evidence type="ECO:0000256" key="1">
    <source>
        <dbReference type="SAM" id="MobiDB-lite"/>
    </source>
</evidence>
<comment type="caution">
    <text evidence="2">The sequence shown here is derived from an EMBL/GenBank/DDBJ whole genome shotgun (WGS) entry which is preliminary data.</text>
</comment>
<accession>A0A831EQN9</accession>
<dbReference type="Proteomes" id="UP000013111">
    <property type="component" value="Unassembled WGS sequence"/>
</dbReference>
<feature type="region of interest" description="Disordered" evidence="1">
    <location>
        <begin position="1"/>
        <end position="20"/>
    </location>
</feature>
<dbReference type="AlphaFoldDB" id="A0A831EQN9"/>
<name>A0A831EQN9_ERWAM</name>